<dbReference type="GeneID" id="5020152"/>
<dbReference type="HOGENOM" id="CLU_2066001_0_0_1"/>
<evidence type="ECO:0000313" key="3">
    <source>
        <dbReference type="Proteomes" id="UP000000600"/>
    </source>
</evidence>
<evidence type="ECO:0000256" key="1">
    <source>
        <dbReference type="SAM" id="Coils"/>
    </source>
</evidence>
<dbReference type="RefSeq" id="XP_001434367.1">
    <property type="nucleotide sequence ID" value="XM_001434330.1"/>
</dbReference>
<feature type="coiled-coil region" evidence="1">
    <location>
        <begin position="57"/>
        <end position="91"/>
    </location>
</feature>
<gene>
    <name evidence="2" type="ORF">GSPATT00036101001</name>
</gene>
<keyword evidence="1" id="KW-0175">Coiled coil</keyword>
<proteinExistence type="predicted"/>
<dbReference type="EMBL" id="CT868049">
    <property type="protein sequence ID" value="CAK66970.1"/>
    <property type="molecule type" value="Genomic_DNA"/>
</dbReference>
<keyword evidence="3" id="KW-1185">Reference proteome</keyword>
<accession>A0C853</accession>
<organism evidence="2 3">
    <name type="scientific">Paramecium tetraurelia</name>
    <dbReference type="NCBI Taxonomy" id="5888"/>
    <lineage>
        <taxon>Eukaryota</taxon>
        <taxon>Sar</taxon>
        <taxon>Alveolata</taxon>
        <taxon>Ciliophora</taxon>
        <taxon>Intramacronucleata</taxon>
        <taxon>Oligohymenophorea</taxon>
        <taxon>Peniculida</taxon>
        <taxon>Parameciidae</taxon>
        <taxon>Paramecium</taxon>
    </lineage>
</organism>
<protein>
    <submittedName>
        <fullName evidence="2">Uncharacterized protein</fullName>
    </submittedName>
</protein>
<dbReference type="OrthoDB" id="10554244at2759"/>
<dbReference type="AlphaFoldDB" id="A0C853"/>
<dbReference type="Proteomes" id="UP000000600">
    <property type="component" value="Unassembled WGS sequence"/>
</dbReference>
<sequence>MNLILELINFPQDKDQLQIKSYQKIKNNSHSITQKDHTIKELRFQNEQLHKSKQQIIETLTQELEIERTNRRKLQQENDDLESALSNIMVTMKMNYSTNVKSDGKIIKDQEFITSKSIE</sequence>
<evidence type="ECO:0000313" key="2">
    <source>
        <dbReference type="EMBL" id="CAK66970.1"/>
    </source>
</evidence>
<dbReference type="KEGG" id="ptm:GSPATT00036101001"/>
<dbReference type="InParanoid" id="A0C853"/>
<reference evidence="2 3" key="1">
    <citation type="journal article" date="2006" name="Nature">
        <title>Global trends of whole-genome duplications revealed by the ciliate Paramecium tetraurelia.</title>
        <authorList>
            <consortium name="Genoscope"/>
            <person name="Aury J.-M."/>
            <person name="Jaillon O."/>
            <person name="Duret L."/>
            <person name="Noel B."/>
            <person name="Jubin C."/>
            <person name="Porcel B.M."/>
            <person name="Segurens B."/>
            <person name="Daubin V."/>
            <person name="Anthouard V."/>
            <person name="Aiach N."/>
            <person name="Arnaiz O."/>
            <person name="Billaut A."/>
            <person name="Beisson J."/>
            <person name="Blanc I."/>
            <person name="Bouhouche K."/>
            <person name="Camara F."/>
            <person name="Duharcourt S."/>
            <person name="Guigo R."/>
            <person name="Gogendeau D."/>
            <person name="Katinka M."/>
            <person name="Keller A.-M."/>
            <person name="Kissmehl R."/>
            <person name="Klotz C."/>
            <person name="Koll F."/>
            <person name="Le Moue A."/>
            <person name="Lepere C."/>
            <person name="Malinsky S."/>
            <person name="Nowacki M."/>
            <person name="Nowak J.K."/>
            <person name="Plattner H."/>
            <person name="Poulain J."/>
            <person name="Ruiz F."/>
            <person name="Serrano V."/>
            <person name="Zagulski M."/>
            <person name="Dessen P."/>
            <person name="Betermier M."/>
            <person name="Weissenbach J."/>
            <person name="Scarpelli C."/>
            <person name="Schachter V."/>
            <person name="Sperling L."/>
            <person name="Meyer E."/>
            <person name="Cohen J."/>
            <person name="Wincker P."/>
        </authorList>
    </citation>
    <scope>NUCLEOTIDE SEQUENCE [LARGE SCALE GENOMIC DNA]</scope>
    <source>
        <strain evidence="2 3">Stock d4-2</strain>
    </source>
</reference>
<name>A0C853_PARTE</name>